<feature type="transmembrane region" description="Helical" evidence="5">
    <location>
        <begin position="12"/>
        <end position="32"/>
    </location>
</feature>
<dbReference type="Proteomes" id="UP000694941">
    <property type="component" value="Unplaced"/>
</dbReference>
<reference evidence="7" key="1">
    <citation type="submission" date="2025-08" db="UniProtKB">
        <authorList>
            <consortium name="RefSeq"/>
        </authorList>
    </citation>
    <scope>IDENTIFICATION</scope>
    <source>
        <tissue evidence="7">Muscle</tissue>
    </source>
</reference>
<comment type="subcellular location">
    <subcellularLocation>
        <location evidence="1">Membrane</location>
        <topology evidence="1">Multi-pass membrane protein</topology>
    </subcellularLocation>
</comment>
<feature type="transmembrane region" description="Helical" evidence="5">
    <location>
        <begin position="94"/>
        <end position="120"/>
    </location>
</feature>
<dbReference type="PANTHER" id="PTHR21284">
    <property type="entry name" value="EG:80H7.2 PROTEIN"/>
    <property type="match status" value="1"/>
</dbReference>
<evidence type="ECO:0000313" key="6">
    <source>
        <dbReference type="Proteomes" id="UP000694941"/>
    </source>
</evidence>
<keyword evidence="6" id="KW-1185">Reference proteome</keyword>
<accession>A0ABM1S0H6</accession>
<dbReference type="GeneID" id="106477097"/>
<evidence type="ECO:0000256" key="1">
    <source>
        <dbReference type="ARBA" id="ARBA00004141"/>
    </source>
</evidence>
<dbReference type="Gene3D" id="1.20.140.150">
    <property type="match status" value="1"/>
</dbReference>
<gene>
    <name evidence="7" type="primary">LOC106477097</name>
</gene>
<keyword evidence="2 5" id="KW-0812">Transmembrane</keyword>
<keyword evidence="3 5" id="KW-1133">Transmembrane helix</keyword>
<evidence type="ECO:0000313" key="7">
    <source>
        <dbReference type="RefSeq" id="XP_022237131.1"/>
    </source>
</evidence>
<evidence type="ECO:0000256" key="4">
    <source>
        <dbReference type="ARBA" id="ARBA00023136"/>
    </source>
</evidence>
<dbReference type="InterPro" id="IPR004031">
    <property type="entry name" value="PMP22/EMP/MP20/Claudin"/>
</dbReference>
<organism evidence="6 7">
    <name type="scientific">Limulus polyphemus</name>
    <name type="common">Atlantic horseshoe crab</name>
    <dbReference type="NCBI Taxonomy" id="6850"/>
    <lineage>
        <taxon>Eukaryota</taxon>
        <taxon>Metazoa</taxon>
        <taxon>Ecdysozoa</taxon>
        <taxon>Arthropoda</taxon>
        <taxon>Chelicerata</taxon>
        <taxon>Merostomata</taxon>
        <taxon>Xiphosura</taxon>
        <taxon>Limulidae</taxon>
        <taxon>Limulus</taxon>
    </lineage>
</organism>
<dbReference type="PANTHER" id="PTHR21284:SF12">
    <property type="entry name" value="EG:80H7.2 PROTEIN"/>
    <property type="match status" value="1"/>
</dbReference>
<evidence type="ECO:0000256" key="5">
    <source>
        <dbReference type="SAM" id="Phobius"/>
    </source>
</evidence>
<protein>
    <submittedName>
        <fullName evidence="7">Uncharacterized protein LOC106477097 isoform X1</fullName>
    </submittedName>
</protein>
<evidence type="ECO:0000256" key="3">
    <source>
        <dbReference type="ARBA" id="ARBA00022989"/>
    </source>
</evidence>
<sequence>MGDPQVYPKTSGALLTGSILAFVAGVLLLISFSSPYWLVSYPETYSEFVRLGLWDVCFRNYRHPPYQYDEKFDGCHWIFSYKYQNIRDWLQPGWLIFVEAMMSIALWFSLMALLVISIVLMRFVMKLEVFLLAVCTVLLGITALPVFLSVAVFGGKCFDRSWLLYPIFNHLSWAYGLAVISFFLHVFAAACLFSEISKAKERRRRANNLIYNMQPRKKGNVNPCVSPVPSSAEQGTKY</sequence>
<evidence type="ECO:0000256" key="2">
    <source>
        <dbReference type="ARBA" id="ARBA00022692"/>
    </source>
</evidence>
<feature type="transmembrane region" description="Helical" evidence="5">
    <location>
        <begin position="173"/>
        <end position="194"/>
    </location>
</feature>
<name>A0ABM1S0H6_LIMPO</name>
<feature type="transmembrane region" description="Helical" evidence="5">
    <location>
        <begin position="129"/>
        <end position="153"/>
    </location>
</feature>
<dbReference type="RefSeq" id="XP_022237131.1">
    <property type="nucleotide sequence ID" value="XM_022381423.1"/>
</dbReference>
<dbReference type="Pfam" id="PF13903">
    <property type="entry name" value="Claudin_2"/>
    <property type="match status" value="1"/>
</dbReference>
<keyword evidence="4 5" id="KW-0472">Membrane</keyword>
<proteinExistence type="predicted"/>